<accession>A0A8E1C2U0</accession>
<feature type="chain" id="PRO_5034306671" evidence="6">
    <location>
        <begin position="24"/>
        <end position="175"/>
    </location>
</feature>
<dbReference type="Pfam" id="PF04205">
    <property type="entry name" value="FMN_bind"/>
    <property type="match status" value="1"/>
</dbReference>
<dbReference type="PANTHER" id="PTHR36118:SF1">
    <property type="entry name" value="ION-TRANSLOCATING OXIDOREDUCTASE COMPLEX SUBUNIT G"/>
    <property type="match status" value="1"/>
</dbReference>
<evidence type="ECO:0000313" key="8">
    <source>
        <dbReference type="EMBL" id="KER36592.1"/>
    </source>
</evidence>
<dbReference type="GO" id="GO:0009055">
    <property type="term" value="F:electron transfer activity"/>
    <property type="evidence" value="ECO:0007669"/>
    <property type="project" value="InterPro"/>
</dbReference>
<dbReference type="GO" id="GO:0010181">
    <property type="term" value="F:FMN binding"/>
    <property type="evidence" value="ECO:0007669"/>
    <property type="project" value="InterPro"/>
</dbReference>
<gene>
    <name evidence="8" type="ORF">AL00_09940</name>
</gene>
<dbReference type="InterPro" id="IPR007329">
    <property type="entry name" value="FMN-bd"/>
</dbReference>
<evidence type="ECO:0000256" key="5">
    <source>
        <dbReference type="ARBA" id="ARBA00022982"/>
    </source>
</evidence>
<comment type="caution">
    <text evidence="8">The sequence shown here is derived from an EMBL/GenBank/DDBJ whole genome shotgun (WGS) entry which is preliminary data.</text>
</comment>
<feature type="signal peptide" evidence="6">
    <location>
        <begin position="1"/>
        <end position="23"/>
    </location>
</feature>
<dbReference type="GO" id="GO:0005886">
    <property type="term" value="C:plasma membrane"/>
    <property type="evidence" value="ECO:0007669"/>
    <property type="project" value="InterPro"/>
</dbReference>
<sequence>MSASRASLLALAPAVLVAPPAHAATYLTVEQAQALMFPGETLTPAFRPLSSADVAAIRKASGVSPLNRQLKAWRSARGGWLIVDQVVGKHEFITFAVALDSSGAVRSVEIMDYRESYGDQVRNPKWRAQFAGKRNGAALQLDKDIKNISGATLSCRHVTDGVKRLLATYAVVLAG</sequence>
<evidence type="ECO:0000259" key="7">
    <source>
        <dbReference type="SMART" id="SM00900"/>
    </source>
</evidence>
<keyword evidence="5" id="KW-0249">Electron transport</keyword>
<organism evidence="8 9">
    <name type="scientific">Sphingobium indicum F2</name>
    <dbReference type="NCBI Taxonomy" id="1450518"/>
    <lineage>
        <taxon>Bacteria</taxon>
        <taxon>Pseudomonadati</taxon>
        <taxon>Pseudomonadota</taxon>
        <taxon>Alphaproteobacteria</taxon>
        <taxon>Sphingomonadales</taxon>
        <taxon>Sphingomonadaceae</taxon>
        <taxon>Sphingobium</taxon>
    </lineage>
</organism>
<dbReference type="RefSeq" id="WP_020818019.1">
    <property type="nucleotide sequence ID" value="NZ_JANF02000050.1"/>
</dbReference>
<dbReference type="Proteomes" id="UP000028135">
    <property type="component" value="Unassembled WGS sequence"/>
</dbReference>
<dbReference type="InterPro" id="IPR010209">
    <property type="entry name" value="Ion_transpt_RnfG/RsxG"/>
</dbReference>
<keyword evidence="4" id="KW-0288">FMN</keyword>
<keyword evidence="2" id="KW-0597">Phosphoprotein</keyword>
<evidence type="ECO:0000256" key="4">
    <source>
        <dbReference type="ARBA" id="ARBA00022643"/>
    </source>
</evidence>
<proteinExistence type="predicted"/>
<dbReference type="GO" id="GO:0022900">
    <property type="term" value="P:electron transport chain"/>
    <property type="evidence" value="ECO:0007669"/>
    <property type="project" value="InterPro"/>
</dbReference>
<dbReference type="EMBL" id="JANF02000050">
    <property type="protein sequence ID" value="KER36592.1"/>
    <property type="molecule type" value="Genomic_DNA"/>
</dbReference>
<evidence type="ECO:0000256" key="3">
    <source>
        <dbReference type="ARBA" id="ARBA00022630"/>
    </source>
</evidence>
<keyword evidence="6" id="KW-0732">Signal</keyword>
<evidence type="ECO:0000313" key="9">
    <source>
        <dbReference type="Proteomes" id="UP000028135"/>
    </source>
</evidence>
<protein>
    <submittedName>
        <fullName evidence="8">FMN-binding protein</fullName>
    </submittedName>
</protein>
<keyword evidence="1" id="KW-0813">Transport</keyword>
<name>A0A8E1C2U0_9SPHN</name>
<evidence type="ECO:0000256" key="1">
    <source>
        <dbReference type="ARBA" id="ARBA00022448"/>
    </source>
</evidence>
<reference evidence="8 9" key="1">
    <citation type="submission" date="2014-05" db="EMBL/GenBank/DDBJ databases">
        <title>Genome Announcement of Sphingobium lucknowense F2.</title>
        <authorList>
            <person name="Lal R."/>
            <person name="Negi V."/>
            <person name="Lata P."/>
            <person name="Sangwan N."/>
            <person name="Gupta S.K."/>
            <person name="Rao D.L.N."/>
            <person name="Das S."/>
        </authorList>
    </citation>
    <scope>NUCLEOTIDE SEQUENCE [LARGE SCALE GENOMIC DNA]</scope>
    <source>
        <strain evidence="8 9">F2</strain>
    </source>
</reference>
<keyword evidence="3" id="KW-0285">Flavoprotein</keyword>
<feature type="domain" description="FMN-binding" evidence="7">
    <location>
        <begin position="88"/>
        <end position="169"/>
    </location>
</feature>
<dbReference type="SMART" id="SM00900">
    <property type="entry name" value="FMN_bind"/>
    <property type="match status" value="1"/>
</dbReference>
<dbReference type="PANTHER" id="PTHR36118">
    <property type="entry name" value="ION-TRANSLOCATING OXIDOREDUCTASE COMPLEX SUBUNIT G"/>
    <property type="match status" value="1"/>
</dbReference>
<dbReference type="AlphaFoldDB" id="A0A8E1C2U0"/>
<evidence type="ECO:0000256" key="6">
    <source>
        <dbReference type="SAM" id="SignalP"/>
    </source>
</evidence>
<evidence type="ECO:0000256" key="2">
    <source>
        <dbReference type="ARBA" id="ARBA00022553"/>
    </source>
</evidence>